<proteinExistence type="predicted"/>
<accession>A0A1M7YV66</accession>
<keyword evidence="2" id="KW-1185">Reference proteome</keyword>
<dbReference type="Proteomes" id="UP000184600">
    <property type="component" value="Unassembled WGS sequence"/>
</dbReference>
<dbReference type="AlphaFoldDB" id="A0A1M7YV66"/>
<evidence type="ECO:0000313" key="1">
    <source>
        <dbReference type="EMBL" id="SHO56580.1"/>
    </source>
</evidence>
<dbReference type="EMBL" id="FRFG01000026">
    <property type="protein sequence ID" value="SHO56580.1"/>
    <property type="molecule type" value="Genomic_DNA"/>
</dbReference>
<protein>
    <submittedName>
        <fullName evidence="1">Uncharacterized protein</fullName>
    </submittedName>
</protein>
<name>A0A1M7YV66_9VIBR</name>
<evidence type="ECO:0000313" key="2">
    <source>
        <dbReference type="Proteomes" id="UP000184600"/>
    </source>
</evidence>
<sequence length="84" mass="9706">MIPSNTTGNLAFICYRVEIFFKLINVHNRKRSFIKEAYMITGKYDRQSDRSDSSDSSKNVRDLALPPHLFPLRATTQKNEICVP</sequence>
<gene>
    <name evidence="1" type="ORF">VQ7734_02349</name>
</gene>
<reference evidence="2" key="1">
    <citation type="submission" date="2016-12" db="EMBL/GenBank/DDBJ databases">
        <authorList>
            <person name="Rodrigo-Torres L."/>
            <person name="Arahal R.D."/>
            <person name="Lucena T."/>
        </authorList>
    </citation>
    <scope>NUCLEOTIDE SEQUENCE [LARGE SCALE GENOMIC DNA]</scope>
</reference>
<organism evidence="1 2">
    <name type="scientific">Vibrio quintilis</name>
    <dbReference type="NCBI Taxonomy" id="1117707"/>
    <lineage>
        <taxon>Bacteria</taxon>
        <taxon>Pseudomonadati</taxon>
        <taxon>Pseudomonadota</taxon>
        <taxon>Gammaproteobacteria</taxon>
        <taxon>Vibrionales</taxon>
        <taxon>Vibrionaceae</taxon>
        <taxon>Vibrio</taxon>
    </lineage>
</organism>